<organism evidence="8 9">
    <name type="scientific">Elysia crispata</name>
    <name type="common">lettuce slug</name>
    <dbReference type="NCBI Taxonomy" id="231223"/>
    <lineage>
        <taxon>Eukaryota</taxon>
        <taxon>Metazoa</taxon>
        <taxon>Spiralia</taxon>
        <taxon>Lophotrochozoa</taxon>
        <taxon>Mollusca</taxon>
        <taxon>Gastropoda</taxon>
        <taxon>Heterobranchia</taxon>
        <taxon>Euthyneura</taxon>
        <taxon>Panpulmonata</taxon>
        <taxon>Sacoglossa</taxon>
        <taxon>Placobranchoidea</taxon>
        <taxon>Plakobranchidae</taxon>
        <taxon>Elysia</taxon>
    </lineage>
</organism>
<dbReference type="FunFam" id="1.10.472.10:FF:000154">
    <property type="entry name" value="Cyclin-B1-4"/>
    <property type="match status" value="1"/>
</dbReference>
<dbReference type="InterPro" id="IPR004367">
    <property type="entry name" value="Cyclin_C-dom"/>
</dbReference>
<evidence type="ECO:0000256" key="1">
    <source>
        <dbReference type="ARBA" id="ARBA00006955"/>
    </source>
</evidence>
<evidence type="ECO:0000256" key="4">
    <source>
        <dbReference type="ARBA" id="ARBA00023306"/>
    </source>
</evidence>
<proteinExistence type="inferred from homology"/>
<dbReference type="InterPro" id="IPR006671">
    <property type="entry name" value="Cyclin_N"/>
</dbReference>
<evidence type="ECO:0000259" key="6">
    <source>
        <dbReference type="SMART" id="SM00385"/>
    </source>
</evidence>
<dbReference type="InterPro" id="IPR048258">
    <property type="entry name" value="Cyclins_cyclin-box"/>
</dbReference>
<dbReference type="InterPro" id="IPR036915">
    <property type="entry name" value="Cyclin-like_sf"/>
</dbReference>
<dbReference type="InterPro" id="IPR013763">
    <property type="entry name" value="Cyclin-like_dom"/>
</dbReference>
<dbReference type="Pfam" id="PF02984">
    <property type="entry name" value="Cyclin_C"/>
    <property type="match status" value="1"/>
</dbReference>
<keyword evidence="2" id="KW-0132">Cell division</keyword>
<sequence>MEEISQRHSGMGHMDTLSKLMNPREEHGISRLTLGEIGNRVSAITIDSKKGGAVKKEILQPINTVFTSKSRTSNAVSSTVLTYTDDNHDFIAAQSDIPKMVTDHAPVKVEWMPGHNLFHQREPEMVLFAGLMPQAPPMDISDEGDAFSKAMLAEGVEDVDAEDIDNPQLVSLYVNPIYSYMRKLERKFSIRPNYLEGTGLTGKMRAILIDWLCQVHGRFHLLQETLHLTVAIIDRYLQVKPCTKNRLQLVGVTAMLVASKYEEMYTPEVADFVYITDNAYTKKDVRDMEQDILRTLDFSFGRPLCLHFLRRYSKAGRVDATKHTLAKYLMELTIIELDMVHIRPSHIAASALYLSMLVLDGSRWTKTLQYYSSYSEEELIPLAKRLAKLVLKVETSKFTAVKTKYCGSKFMKIALIPQLKSRIMLEMATSEGVPVS</sequence>
<dbReference type="EMBL" id="JAWDGP010006989">
    <property type="protein sequence ID" value="KAK3731679.1"/>
    <property type="molecule type" value="Genomic_DNA"/>
</dbReference>
<reference evidence="8" key="1">
    <citation type="journal article" date="2023" name="G3 (Bethesda)">
        <title>A reference genome for the long-term kleptoplast-retaining sea slug Elysia crispata morphotype clarki.</title>
        <authorList>
            <person name="Eastman K.E."/>
            <person name="Pendleton A.L."/>
            <person name="Shaikh M.A."/>
            <person name="Suttiyut T."/>
            <person name="Ogas R."/>
            <person name="Tomko P."/>
            <person name="Gavelis G."/>
            <person name="Widhalm J.R."/>
            <person name="Wisecaver J.H."/>
        </authorList>
    </citation>
    <scope>NUCLEOTIDE SEQUENCE</scope>
    <source>
        <strain evidence="8">ECLA1</strain>
    </source>
</reference>
<dbReference type="Gene3D" id="1.10.472.10">
    <property type="entry name" value="Cyclin-like"/>
    <property type="match status" value="2"/>
</dbReference>
<dbReference type="GO" id="GO:0016538">
    <property type="term" value="F:cyclin-dependent protein serine/threonine kinase regulator activity"/>
    <property type="evidence" value="ECO:0007669"/>
    <property type="project" value="InterPro"/>
</dbReference>
<dbReference type="PROSITE" id="PS00292">
    <property type="entry name" value="CYCLINS"/>
    <property type="match status" value="1"/>
</dbReference>
<protein>
    <recommendedName>
        <fullName evidence="10">Cyclin B</fullName>
    </recommendedName>
</protein>
<feature type="domain" description="Cyclin-like" evidence="6">
    <location>
        <begin position="210"/>
        <end position="294"/>
    </location>
</feature>
<dbReference type="InterPro" id="IPR046965">
    <property type="entry name" value="Cyclin_A/B-like"/>
</dbReference>
<dbReference type="SMART" id="SM00385">
    <property type="entry name" value="CYCLIN"/>
    <property type="match status" value="2"/>
</dbReference>
<dbReference type="SMART" id="SM01332">
    <property type="entry name" value="Cyclin_C"/>
    <property type="match status" value="1"/>
</dbReference>
<dbReference type="InterPro" id="IPR039361">
    <property type="entry name" value="Cyclin"/>
</dbReference>
<accession>A0AAE1CRX1</accession>
<evidence type="ECO:0000313" key="8">
    <source>
        <dbReference type="EMBL" id="KAK3731679.1"/>
    </source>
</evidence>
<name>A0AAE1CRX1_9GAST</name>
<keyword evidence="9" id="KW-1185">Reference proteome</keyword>
<comment type="similarity">
    <text evidence="1">Belongs to the cyclin family. Cyclin AB subfamily.</text>
</comment>
<dbReference type="Pfam" id="PF00134">
    <property type="entry name" value="Cyclin_N"/>
    <property type="match status" value="1"/>
</dbReference>
<keyword evidence="3 5" id="KW-0195">Cyclin</keyword>
<dbReference type="SUPFAM" id="SSF47954">
    <property type="entry name" value="Cyclin-like"/>
    <property type="match status" value="2"/>
</dbReference>
<keyword evidence="4" id="KW-0131">Cell cycle</keyword>
<evidence type="ECO:0000256" key="5">
    <source>
        <dbReference type="RuleBase" id="RU000383"/>
    </source>
</evidence>
<dbReference type="GO" id="GO:0051301">
    <property type="term" value="P:cell division"/>
    <property type="evidence" value="ECO:0007669"/>
    <property type="project" value="UniProtKB-KW"/>
</dbReference>
<evidence type="ECO:0000256" key="2">
    <source>
        <dbReference type="ARBA" id="ARBA00022618"/>
    </source>
</evidence>
<dbReference type="PANTHER" id="PTHR10177">
    <property type="entry name" value="CYCLINS"/>
    <property type="match status" value="1"/>
</dbReference>
<feature type="domain" description="Cyclin-like" evidence="6">
    <location>
        <begin position="307"/>
        <end position="388"/>
    </location>
</feature>
<comment type="caution">
    <text evidence="8">The sequence shown here is derived from an EMBL/GenBank/DDBJ whole genome shotgun (WGS) entry which is preliminary data.</text>
</comment>
<dbReference type="CDD" id="cd20507">
    <property type="entry name" value="CYCLIN_CCNB1-like_rpt1"/>
    <property type="match status" value="1"/>
</dbReference>
<evidence type="ECO:0000313" key="9">
    <source>
        <dbReference type="Proteomes" id="UP001283361"/>
    </source>
</evidence>
<dbReference type="Proteomes" id="UP001283361">
    <property type="component" value="Unassembled WGS sequence"/>
</dbReference>
<evidence type="ECO:0008006" key="10">
    <source>
        <dbReference type="Google" id="ProtNLM"/>
    </source>
</evidence>
<dbReference type="GO" id="GO:0044772">
    <property type="term" value="P:mitotic cell cycle phase transition"/>
    <property type="evidence" value="ECO:0007669"/>
    <property type="project" value="InterPro"/>
</dbReference>
<dbReference type="AlphaFoldDB" id="A0AAE1CRX1"/>
<evidence type="ECO:0000259" key="7">
    <source>
        <dbReference type="SMART" id="SM01332"/>
    </source>
</evidence>
<dbReference type="CDD" id="cd20509">
    <property type="entry name" value="CYCLIN_CCNB1-like_rpt2"/>
    <property type="match status" value="1"/>
</dbReference>
<dbReference type="FunFam" id="1.10.472.10:FF:000005">
    <property type="entry name" value="G2/mitotic-specific cyclin B"/>
    <property type="match status" value="1"/>
</dbReference>
<evidence type="ECO:0000256" key="3">
    <source>
        <dbReference type="ARBA" id="ARBA00023127"/>
    </source>
</evidence>
<feature type="domain" description="Cyclin C-terminal" evidence="7">
    <location>
        <begin position="303"/>
        <end position="419"/>
    </location>
</feature>
<gene>
    <name evidence="8" type="ORF">RRG08_035349</name>
</gene>
<dbReference type="PIRSF" id="PIRSF001771">
    <property type="entry name" value="Cyclin_A_B_D_E"/>
    <property type="match status" value="1"/>
</dbReference>